<dbReference type="PIRSF" id="PIRSF038925">
    <property type="entry name" value="AMP-prot_trans"/>
    <property type="match status" value="1"/>
</dbReference>
<dbReference type="PANTHER" id="PTHR13504">
    <property type="entry name" value="FIDO DOMAIN-CONTAINING PROTEIN DDB_G0283145"/>
    <property type="match status" value="1"/>
</dbReference>
<keyword evidence="6" id="KW-0132">Cell division</keyword>
<dbReference type="InterPro" id="IPR003812">
    <property type="entry name" value="Fido"/>
</dbReference>
<organism evidence="6 7">
    <name type="scientific">Pluralibacter gergoviae</name>
    <name type="common">Enterobacter gergoviae</name>
    <dbReference type="NCBI Taxonomy" id="61647"/>
    <lineage>
        <taxon>Bacteria</taxon>
        <taxon>Pseudomonadati</taxon>
        <taxon>Pseudomonadota</taxon>
        <taxon>Gammaproteobacteria</taxon>
        <taxon>Enterobacterales</taxon>
        <taxon>Enterobacteriaceae</taxon>
        <taxon>Pluralibacter</taxon>
    </lineage>
</organism>
<sequence>MNRESGRYVTTNSYQERVKAFVPEPLPPSNPTLVQESWLTHNKSAELALARLSGMSGLVSSGEWLIYSALRREALLTSQLEGTQATLTDVFDEEAGLSVANADDVEEVTQYLQAYRYVREQINSPHGLPVSVRLLTEAHKILLHGIRGTNKQPGHIRTSQNWIGGSRPGNAAFVPPPPEYVVDLLADLELFIHDERQSLPPLVKIALVHAQFETIHPFLDGNGRIGRLLIAMLLETWEVLPQPLLYVSGYLKKHQLEYYRCLSEIRSNGNWEQWIVFFLEGVEIAAEEAQHSIIQIASLLAMDRKKLLENKSSSLQALRLFELLPVMPKLTAERAQQELGVTFPTASLAIKVLENADILVETTGRSRGKSYIYRRYVDLLRNDL</sequence>
<keyword evidence="7" id="KW-1185">Reference proteome</keyword>
<dbReference type="GO" id="GO:0051301">
    <property type="term" value="P:cell division"/>
    <property type="evidence" value="ECO:0007669"/>
    <property type="project" value="UniProtKB-KW"/>
</dbReference>
<evidence type="ECO:0000256" key="3">
    <source>
        <dbReference type="PIRSR" id="PIRSR640198-1"/>
    </source>
</evidence>
<reference evidence="6 7" key="1">
    <citation type="submission" date="2015-05" db="EMBL/GenBank/DDBJ databases">
        <title>Genome sequences of Pluralibacter gergoviae.</title>
        <authorList>
            <person name="Greninger A.L."/>
            <person name="Miller S."/>
        </authorList>
    </citation>
    <scope>NUCLEOTIDE SEQUENCE [LARGE SCALE GENOMIC DNA]</scope>
    <source>
        <strain evidence="6 7">JS81F13</strain>
    </source>
</reference>
<dbReference type="RefSeq" id="WP_048280006.1">
    <property type="nucleotide sequence ID" value="NZ_LDZF01000021.1"/>
</dbReference>
<gene>
    <name evidence="6" type="ORF">ABW06_18270</name>
</gene>
<dbReference type="AlphaFoldDB" id="A0A0J5NUQ4"/>
<feature type="binding site" evidence="2">
    <location>
        <position position="258"/>
    </location>
    <ligand>
        <name>ATP</name>
        <dbReference type="ChEBI" id="CHEBI:30616"/>
    </ligand>
</feature>
<dbReference type="eggNOG" id="COG3177">
    <property type="taxonomic scope" value="Bacteria"/>
</dbReference>
<keyword evidence="1 2" id="KW-0547">Nucleotide-binding</keyword>
<dbReference type="GO" id="GO:0042803">
    <property type="term" value="F:protein homodimerization activity"/>
    <property type="evidence" value="ECO:0007669"/>
    <property type="project" value="UniProtKB-UniRule"/>
</dbReference>
<dbReference type="GO" id="GO:0070733">
    <property type="term" value="F:AMPylase activity"/>
    <property type="evidence" value="ECO:0007669"/>
    <property type="project" value="UniProtKB-UniRule"/>
</dbReference>
<keyword evidence="6" id="KW-0131">Cell cycle</keyword>
<dbReference type="InterPro" id="IPR025758">
    <property type="entry name" value="Fic/DOC_N"/>
</dbReference>
<dbReference type="GO" id="GO:0000287">
    <property type="term" value="F:magnesium ion binding"/>
    <property type="evidence" value="ECO:0007669"/>
    <property type="project" value="UniProtKB-UniRule"/>
</dbReference>
<comment type="catalytic activity">
    <reaction evidence="1">
        <text>L-tyrosyl-[protein] + ATP = O-(5'-adenylyl)-L-tyrosyl-[protein] + diphosphate</text>
        <dbReference type="Rhea" id="RHEA:54288"/>
        <dbReference type="Rhea" id="RHEA-COMP:10136"/>
        <dbReference type="Rhea" id="RHEA-COMP:13846"/>
        <dbReference type="ChEBI" id="CHEBI:30616"/>
        <dbReference type="ChEBI" id="CHEBI:33019"/>
        <dbReference type="ChEBI" id="CHEBI:46858"/>
        <dbReference type="ChEBI" id="CHEBI:83624"/>
        <dbReference type="EC" id="2.7.7.108"/>
    </reaction>
</comment>
<dbReference type="PANTHER" id="PTHR13504:SF38">
    <property type="entry name" value="FIDO DOMAIN-CONTAINING PROTEIN"/>
    <property type="match status" value="1"/>
</dbReference>
<dbReference type="Gene3D" id="1.10.3290.10">
    <property type="entry name" value="Fido-like domain"/>
    <property type="match status" value="1"/>
</dbReference>
<feature type="domain" description="Fido" evidence="5">
    <location>
        <begin position="130"/>
        <end position="280"/>
    </location>
</feature>
<comment type="function">
    <text evidence="1">Adenylyltransferase that mediates the addition of adenosine 5'-monophosphate (AMP) to specific residues of target proteins.</text>
</comment>
<dbReference type="Pfam" id="PF02661">
    <property type="entry name" value="Fic"/>
    <property type="match status" value="1"/>
</dbReference>
<evidence type="ECO:0000256" key="4">
    <source>
        <dbReference type="PIRSR" id="PIRSR640198-2"/>
    </source>
</evidence>
<dbReference type="GO" id="GO:0005524">
    <property type="term" value="F:ATP binding"/>
    <property type="evidence" value="ECO:0007669"/>
    <property type="project" value="UniProtKB-UniRule"/>
</dbReference>
<evidence type="ECO:0000259" key="5">
    <source>
        <dbReference type="PROSITE" id="PS51459"/>
    </source>
</evidence>
<dbReference type="PROSITE" id="PS51459">
    <property type="entry name" value="FIDO"/>
    <property type="match status" value="1"/>
</dbReference>
<keyword evidence="1 2" id="KW-0067">ATP-binding</keyword>
<evidence type="ECO:0000313" key="7">
    <source>
        <dbReference type="Proteomes" id="UP000036196"/>
    </source>
</evidence>
<comment type="subunit">
    <text evidence="1">Homodimer.</text>
</comment>
<accession>A0A0J5NUQ4</accession>
<feature type="binding site" evidence="2">
    <location>
        <position position="216"/>
    </location>
    <ligand>
        <name>ATP</name>
        <dbReference type="ChEBI" id="CHEBI:30616"/>
    </ligand>
</feature>
<keyword evidence="1" id="KW-0548">Nucleotidyltransferase</keyword>
<feature type="active site" evidence="3">
    <location>
        <position position="216"/>
    </location>
</feature>
<proteinExistence type="predicted"/>
<dbReference type="EMBL" id="LDZF01000021">
    <property type="protein sequence ID" value="KMK12112.1"/>
    <property type="molecule type" value="Genomic_DNA"/>
</dbReference>
<feature type="binding site" evidence="2">
    <location>
        <begin position="221"/>
        <end position="227"/>
    </location>
    <ligand>
        <name>ATP</name>
        <dbReference type="ChEBI" id="CHEBI:30616"/>
    </ligand>
</feature>
<name>A0A0J5NUQ4_PLUGE</name>
<comment type="caution">
    <text evidence="6">The sequence shown here is derived from an EMBL/GenBank/DDBJ whole genome shotgun (WGS) entry which is preliminary data.</text>
</comment>
<comment type="catalytic activity">
    <reaction evidence="1">
        <text>L-threonyl-[protein] + ATP = 3-O-(5'-adenylyl)-L-threonyl-[protein] + diphosphate</text>
        <dbReference type="Rhea" id="RHEA:54292"/>
        <dbReference type="Rhea" id="RHEA-COMP:11060"/>
        <dbReference type="Rhea" id="RHEA-COMP:13847"/>
        <dbReference type="ChEBI" id="CHEBI:30013"/>
        <dbReference type="ChEBI" id="CHEBI:30616"/>
        <dbReference type="ChEBI" id="CHEBI:33019"/>
        <dbReference type="ChEBI" id="CHEBI:138113"/>
        <dbReference type="EC" id="2.7.7.108"/>
    </reaction>
</comment>
<protein>
    <recommendedName>
        <fullName evidence="1">Protein adenylyltransferase</fullName>
        <ecNumber evidence="1">2.7.7.108</ecNumber>
    </recommendedName>
    <alternativeName>
        <fullName evidence="1">AMPylator</fullName>
    </alternativeName>
</protein>
<dbReference type="SUPFAM" id="SSF140931">
    <property type="entry name" value="Fic-like"/>
    <property type="match status" value="1"/>
</dbReference>
<keyword evidence="1" id="KW-0808">Transferase</keyword>
<dbReference type="STRING" id="61647.LG71_03025"/>
<evidence type="ECO:0000313" key="6">
    <source>
        <dbReference type="EMBL" id="KMK12112.1"/>
    </source>
</evidence>
<dbReference type="PATRIC" id="fig|61647.15.peg.2185"/>
<feature type="binding site" evidence="2">
    <location>
        <position position="81"/>
    </location>
    <ligand>
        <name>ATP</name>
        <dbReference type="ChEBI" id="CHEBI:30616"/>
    </ligand>
</feature>
<evidence type="ECO:0000256" key="2">
    <source>
        <dbReference type="PIRSR" id="PIRSR038925-1"/>
    </source>
</evidence>
<dbReference type="InterPro" id="IPR026287">
    <property type="entry name" value="SoFic-like"/>
</dbReference>
<dbReference type="Proteomes" id="UP000036196">
    <property type="component" value="Unassembled WGS sequence"/>
</dbReference>
<evidence type="ECO:0000256" key="1">
    <source>
        <dbReference type="PIRNR" id="PIRNR038925"/>
    </source>
</evidence>
<dbReference type="InterPro" id="IPR036597">
    <property type="entry name" value="Fido-like_dom_sf"/>
</dbReference>
<dbReference type="Pfam" id="PF13784">
    <property type="entry name" value="Fic_N"/>
    <property type="match status" value="1"/>
</dbReference>
<feature type="binding site" evidence="4">
    <location>
        <begin position="220"/>
        <end position="227"/>
    </location>
    <ligand>
        <name>ATP</name>
        <dbReference type="ChEBI" id="CHEBI:30616"/>
    </ligand>
</feature>
<dbReference type="InterPro" id="IPR040198">
    <property type="entry name" value="Fido_containing"/>
</dbReference>
<dbReference type="EC" id="2.7.7.108" evidence="1"/>